<dbReference type="InterPro" id="IPR003107">
    <property type="entry name" value="HAT"/>
</dbReference>
<proteinExistence type="inferred from homology"/>
<keyword evidence="4" id="KW-0747">Spliceosome</keyword>
<dbReference type="OrthoDB" id="541719at2759"/>
<gene>
    <name evidence="10" type="ORF">HYPBUDRAFT_156125</name>
</gene>
<keyword evidence="11" id="KW-1185">Reference proteome</keyword>
<dbReference type="STRING" id="984485.A0A1E4RPE2"/>
<evidence type="ECO:0000256" key="1">
    <source>
        <dbReference type="ARBA" id="ARBA00004123"/>
    </source>
</evidence>
<evidence type="ECO:0000259" key="9">
    <source>
        <dbReference type="Pfam" id="PF23233"/>
    </source>
</evidence>
<dbReference type="InterPro" id="IPR055433">
    <property type="entry name" value="HAT_Syf1-like_N"/>
</dbReference>
<dbReference type="GO" id="GO:0000974">
    <property type="term" value="C:Prp19 complex"/>
    <property type="evidence" value="ECO:0007669"/>
    <property type="project" value="EnsemblFungi"/>
</dbReference>
<dbReference type="GO" id="GO:0071008">
    <property type="term" value="C:U2-type post-mRNA release spliceosomal complex"/>
    <property type="evidence" value="ECO:0007669"/>
    <property type="project" value="EnsemblFungi"/>
</dbReference>
<name>A0A1E4RPE2_9ASCO</name>
<reference evidence="11" key="1">
    <citation type="submission" date="2016-05" db="EMBL/GenBank/DDBJ databases">
        <title>Comparative genomics of biotechnologically important yeasts.</title>
        <authorList>
            <consortium name="DOE Joint Genome Institute"/>
            <person name="Riley R."/>
            <person name="Haridas S."/>
            <person name="Wolfe K.H."/>
            <person name="Lopes M.R."/>
            <person name="Hittinger C.T."/>
            <person name="Goker M."/>
            <person name="Salamov A."/>
            <person name="Wisecaver J."/>
            <person name="Long T.M."/>
            <person name="Aerts A.L."/>
            <person name="Barry K."/>
            <person name="Choi C."/>
            <person name="Clum A."/>
            <person name="Coughlan A.Y."/>
            <person name="Deshpande S."/>
            <person name="Douglass A.P."/>
            <person name="Hanson S.J."/>
            <person name="Klenk H.-P."/>
            <person name="Labutti K."/>
            <person name="Lapidus A."/>
            <person name="Lindquist E."/>
            <person name="Lipzen A."/>
            <person name="Meier-Kolthoff J.P."/>
            <person name="Ohm R.A."/>
            <person name="Otillar R.P."/>
            <person name="Pangilinan J."/>
            <person name="Peng Y."/>
            <person name="Rokas A."/>
            <person name="Rosa C.A."/>
            <person name="Scheuner C."/>
            <person name="Sibirny A.A."/>
            <person name="Slot J.C."/>
            <person name="Stielow J.B."/>
            <person name="Sun H."/>
            <person name="Kurtzman C.P."/>
            <person name="Blackwell M."/>
            <person name="Grigoriev I.V."/>
            <person name="Jeffries T.W."/>
        </authorList>
    </citation>
    <scope>NUCLEOTIDE SEQUENCE [LARGE SCALE GENOMIC DNA]</scope>
    <source>
        <strain evidence="11">NRRL Y-1933</strain>
    </source>
</reference>
<sequence>MKEAENQTTSEQILQDAFSMKDLPLQRPKQSIQDLDELRSYQLTKRKEYEQQLNKNRLNFGQWLRYARWEVEHNHDFARARSIYERALEVNIQHIPFWTHYIQFELSHKNINHARNILDRGVTTLPRVDKLWFLYVQTEEALGNYQMVRNIFERWITWKPNPKVWDSYINFEKRYDEFEYTRNIYVRYVQNYGTSNIWLKWIDFELNEMPNNRVQIIRNVFELAADNLLKNITGNSSDDLLPVIISKWSQWESSVNEYDRARAIYQILLSGKIHIPENLRESIYQKYTEFEKTHGDKNSIESSITLKRQLKYENEVASNPHDYDSWWALLNLLEKSSDSDKIRSTYQNALEPPLDNYKSFVWKRYIFLWIRYALWLEFELKDIDGAREAWRSCVKTLPHQSFSFGKVWIHFANFEIRNGNDEGLSNGRKILGRAIGQTSNKPKRKIFDYYISLEKKLGEWDRCRTLYERWVEVLILSNQKASDVLSQYIEFEKSLNESDRVIALYQFGISSTENLDLQLKVKNELELGLIEFYKEEFRYDEARELYKDLIEKSNESQLWISFALFESSILTTDQLEVLEQSDESNELEFVINDTHKENTRKIFQQALDHPDQLNENKISILEEWQRYEAAHGDDNSLKSVEDKMPTIVKRRRLIDGNETEYLDFIFPEVKPKTPGLSKFLENAKKWAIQNK</sequence>
<dbReference type="Proteomes" id="UP000095085">
    <property type="component" value="Unassembled WGS sequence"/>
</dbReference>
<dbReference type="PANTHER" id="PTHR11246">
    <property type="entry name" value="PRE-MRNA SPLICING FACTOR"/>
    <property type="match status" value="1"/>
</dbReference>
<dbReference type="GO" id="GO:0071006">
    <property type="term" value="C:U2-type catalytic step 1 spliceosome"/>
    <property type="evidence" value="ECO:0007669"/>
    <property type="project" value="EnsemblFungi"/>
</dbReference>
<dbReference type="Gene3D" id="1.25.40.10">
    <property type="entry name" value="Tetratricopeptide repeat domain"/>
    <property type="match status" value="3"/>
</dbReference>
<dbReference type="EMBL" id="KV454539">
    <property type="protein sequence ID" value="ODV69140.1"/>
    <property type="molecule type" value="Genomic_DNA"/>
</dbReference>
<dbReference type="PANTHER" id="PTHR11246:SF3">
    <property type="entry name" value="CROOKED NECK-LIKE PROTEIN 1"/>
    <property type="match status" value="1"/>
</dbReference>
<evidence type="ECO:0000256" key="5">
    <source>
        <dbReference type="ARBA" id="ARBA00022737"/>
    </source>
</evidence>
<dbReference type="SMART" id="SM00386">
    <property type="entry name" value="HAT"/>
    <property type="match status" value="12"/>
</dbReference>
<evidence type="ECO:0000256" key="8">
    <source>
        <dbReference type="ARBA" id="ARBA00039167"/>
    </source>
</evidence>
<dbReference type="GO" id="GO:0000354">
    <property type="term" value="P:cis assembly of pre-catalytic spliceosome"/>
    <property type="evidence" value="ECO:0007669"/>
    <property type="project" value="EnsemblFungi"/>
</dbReference>
<dbReference type="GO" id="GO:0006270">
    <property type="term" value="P:DNA replication initiation"/>
    <property type="evidence" value="ECO:0007669"/>
    <property type="project" value="EnsemblFungi"/>
</dbReference>
<dbReference type="InterPro" id="IPR011990">
    <property type="entry name" value="TPR-like_helical_dom_sf"/>
</dbReference>
<comment type="subcellular location">
    <subcellularLocation>
        <location evidence="1">Nucleus</location>
    </subcellularLocation>
</comment>
<dbReference type="Pfam" id="PF23233">
    <property type="entry name" value="HAT_Syf1_CNRKL1_N"/>
    <property type="match status" value="1"/>
</dbReference>
<dbReference type="Pfam" id="PF23240">
    <property type="entry name" value="HAT_PRP39_N"/>
    <property type="match status" value="1"/>
</dbReference>
<dbReference type="GO" id="GO:0000785">
    <property type="term" value="C:chromatin"/>
    <property type="evidence" value="ECO:0007669"/>
    <property type="project" value="EnsemblFungi"/>
</dbReference>
<keyword evidence="7" id="KW-0539">Nucleus</keyword>
<evidence type="ECO:0000256" key="2">
    <source>
        <dbReference type="ARBA" id="ARBA00008644"/>
    </source>
</evidence>
<dbReference type="GO" id="GO:0071011">
    <property type="term" value="C:precatalytic spliceosome"/>
    <property type="evidence" value="ECO:0007669"/>
    <property type="project" value="TreeGrafter"/>
</dbReference>
<evidence type="ECO:0000313" key="11">
    <source>
        <dbReference type="Proteomes" id="UP000095085"/>
    </source>
</evidence>
<evidence type="ECO:0000313" key="10">
    <source>
        <dbReference type="EMBL" id="ODV69140.1"/>
    </source>
</evidence>
<keyword evidence="10" id="KW-0808">Transferase</keyword>
<dbReference type="RefSeq" id="XP_020078207.1">
    <property type="nucleotide sequence ID" value="XM_020222173.1"/>
</dbReference>
<dbReference type="GO" id="GO:0071004">
    <property type="term" value="C:U2-type prespliceosome"/>
    <property type="evidence" value="ECO:0007669"/>
    <property type="project" value="EnsemblFungi"/>
</dbReference>
<evidence type="ECO:0000256" key="6">
    <source>
        <dbReference type="ARBA" id="ARBA00023187"/>
    </source>
</evidence>
<accession>A0A1E4RPE2</accession>
<organism evidence="10 11">
    <name type="scientific">Hyphopichia burtonii NRRL Y-1933</name>
    <dbReference type="NCBI Taxonomy" id="984485"/>
    <lineage>
        <taxon>Eukaryota</taxon>
        <taxon>Fungi</taxon>
        <taxon>Dikarya</taxon>
        <taxon>Ascomycota</taxon>
        <taxon>Saccharomycotina</taxon>
        <taxon>Pichiomycetes</taxon>
        <taxon>Debaryomycetaceae</taxon>
        <taxon>Hyphopichia</taxon>
    </lineage>
</organism>
<evidence type="ECO:0000256" key="4">
    <source>
        <dbReference type="ARBA" id="ARBA00022728"/>
    </source>
</evidence>
<dbReference type="GO" id="GO:0071007">
    <property type="term" value="C:U2-type catalytic step 2 spliceosome"/>
    <property type="evidence" value="ECO:0007669"/>
    <property type="project" value="EnsemblFungi"/>
</dbReference>
<keyword evidence="5" id="KW-0677">Repeat</keyword>
<dbReference type="GeneID" id="30996722"/>
<dbReference type="SUPFAM" id="SSF48452">
    <property type="entry name" value="TPR-like"/>
    <property type="match status" value="3"/>
</dbReference>
<dbReference type="GO" id="GO:0003682">
    <property type="term" value="F:chromatin binding"/>
    <property type="evidence" value="ECO:0007669"/>
    <property type="project" value="EnsemblFungi"/>
</dbReference>
<feature type="domain" description="Pre-mRNA-splicing factor Syf1-like N-terminal HAT-repeats" evidence="9">
    <location>
        <begin position="48"/>
        <end position="190"/>
    </location>
</feature>
<keyword evidence="6" id="KW-0508">mRNA splicing</keyword>
<dbReference type="AlphaFoldDB" id="A0A1E4RPE2"/>
<comment type="similarity">
    <text evidence="2">Belongs to the crooked-neck family.</text>
</comment>
<evidence type="ECO:0000256" key="7">
    <source>
        <dbReference type="ARBA" id="ARBA00023242"/>
    </source>
</evidence>
<keyword evidence="3" id="KW-0507">mRNA processing</keyword>
<dbReference type="GO" id="GO:0016740">
    <property type="term" value="F:transferase activity"/>
    <property type="evidence" value="ECO:0007669"/>
    <property type="project" value="UniProtKB-KW"/>
</dbReference>
<evidence type="ECO:0000256" key="3">
    <source>
        <dbReference type="ARBA" id="ARBA00022664"/>
    </source>
</evidence>
<protein>
    <recommendedName>
        <fullName evidence="8">Pre-mRNA-splicing factor CLF1</fullName>
    </recommendedName>
</protein>
<dbReference type="GO" id="GO:0003688">
    <property type="term" value="F:DNA replication origin binding"/>
    <property type="evidence" value="ECO:0007669"/>
    <property type="project" value="EnsemblFungi"/>
</dbReference>
<dbReference type="InterPro" id="IPR045075">
    <property type="entry name" value="Syf1-like"/>
</dbReference>